<sequence>MKNVEWKWLFVLSLAGRSGWRYARLLVLFSVFSFGSLRAVADDSGKGERTGKKGSDRSRPNVIYILADDLGYGDVGCLNPEGKIATPYIDRFASQGMTFTDAHSGSSVCTPTRYGVMTGRYAWRTRLQHGVIRFGDPLIENDRMTVASLFKENGYHTQGIGKWHVGQKYEWPSSEPDQPKTIVRSDYEKLPPGTKLLEGPADRGFDSYFWFLIYIIPNDRREWATIHDDVVKETLSQEALLPELTRRGVEHIHKRADVYKNDGTPFFMYWAPPVPHTPIAPSGKWVGSSEINNSYADYVQQFDWSVGRLFQALDDAGIADNTLVVLTSDNGCTPGLGIFESLRKKGHAASGIYRGAKADIWDGGHRVPFFARWPKRIEAGSKNEGLVCLTDFMATAADLLRTDLPENTGEDSFSMLPTLLGKKKKTRKSVVHHSIEGRFAIREGKWKLIFCPGSGGWAYPKDGKARELGWPEVQLYDMEKDPQEATNVQAQYPAVVKRLTKLMKEVIADGKSRPKAKGENEVPIVLYKK</sequence>
<dbReference type="InterPro" id="IPR024607">
    <property type="entry name" value="Sulfatase_CS"/>
</dbReference>
<evidence type="ECO:0000256" key="3">
    <source>
        <dbReference type="ARBA" id="ARBA00022801"/>
    </source>
</evidence>
<evidence type="ECO:0000256" key="2">
    <source>
        <dbReference type="ARBA" id="ARBA00022723"/>
    </source>
</evidence>
<dbReference type="SUPFAM" id="SSF53649">
    <property type="entry name" value="Alkaline phosphatase-like"/>
    <property type="match status" value="1"/>
</dbReference>
<dbReference type="EMBL" id="AP025314">
    <property type="protein sequence ID" value="BDD08466.1"/>
    <property type="molecule type" value="Genomic_DNA"/>
</dbReference>
<dbReference type="Gene3D" id="3.30.1120.10">
    <property type="match status" value="1"/>
</dbReference>
<dbReference type="Pfam" id="PF00884">
    <property type="entry name" value="Sulfatase"/>
    <property type="match status" value="1"/>
</dbReference>
<dbReference type="CDD" id="cd16143">
    <property type="entry name" value="ARS_like"/>
    <property type="match status" value="1"/>
</dbReference>
<dbReference type="PANTHER" id="PTHR42693:SF53">
    <property type="entry name" value="ENDO-4-O-SULFATASE"/>
    <property type="match status" value="1"/>
</dbReference>
<dbReference type="RefSeq" id="WP_338393726.1">
    <property type="nucleotide sequence ID" value="NZ_AP025314.1"/>
</dbReference>
<organism evidence="6 7">
    <name type="scientific">Fulvitalea axinellae</name>
    <dbReference type="NCBI Taxonomy" id="1182444"/>
    <lineage>
        <taxon>Bacteria</taxon>
        <taxon>Pseudomonadati</taxon>
        <taxon>Bacteroidota</taxon>
        <taxon>Cytophagia</taxon>
        <taxon>Cytophagales</taxon>
        <taxon>Persicobacteraceae</taxon>
        <taxon>Fulvitalea</taxon>
    </lineage>
</organism>
<dbReference type="InterPro" id="IPR050738">
    <property type="entry name" value="Sulfatase"/>
</dbReference>
<evidence type="ECO:0000313" key="6">
    <source>
        <dbReference type="EMBL" id="BDD08466.1"/>
    </source>
</evidence>
<accession>A0AAU9C8L3</accession>
<evidence type="ECO:0000256" key="1">
    <source>
        <dbReference type="ARBA" id="ARBA00008779"/>
    </source>
</evidence>
<dbReference type="GO" id="GO:0004065">
    <property type="term" value="F:arylsulfatase activity"/>
    <property type="evidence" value="ECO:0007669"/>
    <property type="project" value="TreeGrafter"/>
</dbReference>
<name>A0AAU9C8L3_9BACT</name>
<dbReference type="PROSITE" id="PS00149">
    <property type="entry name" value="SULFATASE_2"/>
    <property type="match status" value="1"/>
</dbReference>
<feature type="domain" description="Sulfatase N-terminal" evidence="5">
    <location>
        <begin position="60"/>
        <end position="400"/>
    </location>
</feature>
<dbReference type="InterPro" id="IPR017850">
    <property type="entry name" value="Alkaline_phosphatase_core_sf"/>
</dbReference>
<proteinExistence type="inferred from homology"/>
<dbReference type="AlphaFoldDB" id="A0AAU9C8L3"/>
<keyword evidence="4" id="KW-0106">Calcium</keyword>
<keyword evidence="2" id="KW-0479">Metal-binding</keyword>
<dbReference type="KEGG" id="fax:FUAX_08980"/>
<keyword evidence="7" id="KW-1185">Reference proteome</keyword>
<protein>
    <submittedName>
        <fullName evidence="6">Arylsulfatase</fullName>
    </submittedName>
</protein>
<evidence type="ECO:0000256" key="4">
    <source>
        <dbReference type="ARBA" id="ARBA00022837"/>
    </source>
</evidence>
<gene>
    <name evidence="6" type="ORF">FUAX_08980</name>
</gene>
<keyword evidence="3" id="KW-0378">Hydrolase</keyword>
<evidence type="ECO:0000259" key="5">
    <source>
        <dbReference type="Pfam" id="PF00884"/>
    </source>
</evidence>
<dbReference type="GO" id="GO:0046872">
    <property type="term" value="F:metal ion binding"/>
    <property type="evidence" value="ECO:0007669"/>
    <property type="project" value="UniProtKB-KW"/>
</dbReference>
<dbReference type="Proteomes" id="UP001348817">
    <property type="component" value="Chromosome"/>
</dbReference>
<evidence type="ECO:0000313" key="7">
    <source>
        <dbReference type="Proteomes" id="UP001348817"/>
    </source>
</evidence>
<comment type="similarity">
    <text evidence="1">Belongs to the sulfatase family.</text>
</comment>
<dbReference type="PANTHER" id="PTHR42693">
    <property type="entry name" value="ARYLSULFATASE FAMILY MEMBER"/>
    <property type="match status" value="1"/>
</dbReference>
<dbReference type="PROSITE" id="PS00523">
    <property type="entry name" value="SULFATASE_1"/>
    <property type="match status" value="1"/>
</dbReference>
<reference evidence="6 7" key="1">
    <citation type="submission" date="2021-12" db="EMBL/GenBank/DDBJ databases">
        <title>Genome sequencing of bacteria with rrn-lacking chromosome and rrn-plasmid.</title>
        <authorList>
            <person name="Anda M."/>
            <person name="Iwasaki W."/>
        </authorList>
    </citation>
    <scope>NUCLEOTIDE SEQUENCE [LARGE SCALE GENOMIC DNA]</scope>
    <source>
        <strain evidence="6 7">DSM 100852</strain>
    </source>
</reference>
<dbReference type="Gene3D" id="3.40.720.10">
    <property type="entry name" value="Alkaline Phosphatase, subunit A"/>
    <property type="match status" value="1"/>
</dbReference>
<dbReference type="InterPro" id="IPR000917">
    <property type="entry name" value="Sulfatase_N"/>
</dbReference>